<dbReference type="InterPro" id="IPR006620">
    <property type="entry name" value="Pro_4_hyd_alph"/>
</dbReference>
<evidence type="ECO:0000256" key="7">
    <source>
        <dbReference type="ARBA" id="ARBA00023002"/>
    </source>
</evidence>
<keyword evidence="8" id="KW-0408">Iron</keyword>
<evidence type="ECO:0000313" key="15">
    <source>
        <dbReference type="EMBL" id="WAR19945.1"/>
    </source>
</evidence>
<protein>
    <recommendedName>
        <fullName evidence="9">hypoxia-inducible factor-proline dioxygenase</fullName>
        <ecNumber evidence="9">1.14.11.29</ecNumber>
    </recommendedName>
</protein>
<name>A0ABY7FCR8_MYAAR</name>
<gene>
    <name evidence="15" type="ORF">MAR_001783</name>
</gene>
<evidence type="ECO:0000256" key="3">
    <source>
        <dbReference type="ARBA" id="ARBA00022771"/>
    </source>
</evidence>
<dbReference type="PANTHER" id="PTHR12907:SF26">
    <property type="entry name" value="HIF PROLYL HYDROXYLASE, ISOFORM C"/>
    <property type="match status" value="1"/>
</dbReference>
<keyword evidence="16" id="KW-1185">Reference proteome</keyword>
<dbReference type="Pfam" id="PF13640">
    <property type="entry name" value="2OG-FeII_Oxy_3"/>
    <property type="match status" value="1"/>
</dbReference>
<dbReference type="Gene3D" id="6.10.140.2220">
    <property type="match status" value="1"/>
</dbReference>
<dbReference type="InterPro" id="IPR051559">
    <property type="entry name" value="HIF_prolyl_hydroxylases"/>
</dbReference>
<evidence type="ECO:0000256" key="5">
    <source>
        <dbReference type="ARBA" id="ARBA00022896"/>
    </source>
</evidence>
<organism evidence="15 16">
    <name type="scientific">Mya arenaria</name>
    <name type="common">Soft-shell clam</name>
    <dbReference type="NCBI Taxonomy" id="6604"/>
    <lineage>
        <taxon>Eukaryota</taxon>
        <taxon>Metazoa</taxon>
        <taxon>Spiralia</taxon>
        <taxon>Lophotrochozoa</taxon>
        <taxon>Mollusca</taxon>
        <taxon>Bivalvia</taxon>
        <taxon>Autobranchia</taxon>
        <taxon>Heteroconchia</taxon>
        <taxon>Euheterodonta</taxon>
        <taxon>Imparidentia</taxon>
        <taxon>Neoheterodontei</taxon>
        <taxon>Myida</taxon>
        <taxon>Myoidea</taxon>
        <taxon>Myidae</taxon>
        <taxon>Mya</taxon>
    </lineage>
</organism>
<evidence type="ECO:0000256" key="1">
    <source>
        <dbReference type="ARBA" id="ARBA00001961"/>
    </source>
</evidence>
<evidence type="ECO:0000256" key="9">
    <source>
        <dbReference type="ARBA" id="ARBA00039004"/>
    </source>
</evidence>
<dbReference type="SMART" id="SM00702">
    <property type="entry name" value="P4Hc"/>
    <property type="match status" value="1"/>
</dbReference>
<dbReference type="InterPro" id="IPR044862">
    <property type="entry name" value="Pro_4_hyd_alph_FE2OG_OXY"/>
</dbReference>
<dbReference type="PROSITE" id="PS50865">
    <property type="entry name" value="ZF_MYND_2"/>
    <property type="match status" value="1"/>
</dbReference>
<comment type="catalytic activity">
    <reaction evidence="10">
        <text>L-prolyl-[hypoxia-inducible factor alpha subunit] + 2-oxoglutarate + O2 = trans-4-hydroxy-L-prolyl-[hypoxia-inducible factor alpha subunit] + succinate + CO2</text>
        <dbReference type="Rhea" id="RHEA:48400"/>
        <dbReference type="Rhea" id="RHEA-COMP:12093"/>
        <dbReference type="Rhea" id="RHEA-COMP:12094"/>
        <dbReference type="ChEBI" id="CHEBI:15379"/>
        <dbReference type="ChEBI" id="CHEBI:16526"/>
        <dbReference type="ChEBI" id="CHEBI:16810"/>
        <dbReference type="ChEBI" id="CHEBI:30031"/>
        <dbReference type="ChEBI" id="CHEBI:50342"/>
        <dbReference type="ChEBI" id="CHEBI:61965"/>
        <dbReference type="EC" id="1.14.11.29"/>
    </reaction>
</comment>
<evidence type="ECO:0000256" key="2">
    <source>
        <dbReference type="ARBA" id="ARBA00022723"/>
    </source>
</evidence>
<evidence type="ECO:0000313" key="16">
    <source>
        <dbReference type="Proteomes" id="UP001164746"/>
    </source>
</evidence>
<dbReference type="EMBL" id="CP111022">
    <property type="protein sequence ID" value="WAR19945.1"/>
    <property type="molecule type" value="Genomic_DNA"/>
</dbReference>
<feature type="compositionally biased region" description="Polar residues" evidence="12">
    <location>
        <begin position="896"/>
        <end position="906"/>
    </location>
</feature>
<dbReference type="EC" id="1.14.11.29" evidence="9"/>
<dbReference type="Pfam" id="PF01753">
    <property type="entry name" value="zf-MYND"/>
    <property type="match status" value="1"/>
</dbReference>
<comment type="cofactor">
    <cofactor evidence="1">
        <name>L-ascorbate</name>
        <dbReference type="ChEBI" id="CHEBI:38290"/>
    </cofactor>
</comment>
<evidence type="ECO:0000256" key="11">
    <source>
        <dbReference type="PROSITE-ProRule" id="PRU00134"/>
    </source>
</evidence>
<feature type="domain" description="Fe2OG dioxygenase" evidence="14">
    <location>
        <begin position="376"/>
        <end position="475"/>
    </location>
</feature>
<dbReference type="Proteomes" id="UP001164746">
    <property type="component" value="Chromosome 11"/>
</dbReference>
<feature type="region of interest" description="Disordered" evidence="12">
    <location>
        <begin position="859"/>
        <end position="925"/>
    </location>
</feature>
<keyword evidence="2" id="KW-0479">Metal-binding</keyword>
<accession>A0ABY7FCR8</accession>
<keyword evidence="5" id="KW-0847">Vitamin C</keyword>
<evidence type="ECO:0000256" key="4">
    <source>
        <dbReference type="ARBA" id="ARBA00022833"/>
    </source>
</evidence>
<dbReference type="SUPFAM" id="SSF144232">
    <property type="entry name" value="HIT/MYND zinc finger-like"/>
    <property type="match status" value="1"/>
</dbReference>
<evidence type="ECO:0000259" key="14">
    <source>
        <dbReference type="PROSITE" id="PS51471"/>
    </source>
</evidence>
<evidence type="ECO:0000256" key="8">
    <source>
        <dbReference type="ARBA" id="ARBA00023004"/>
    </source>
</evidence>
<dbReference type="Gene3D" id="2.60.120.620">
    <property type="entry name" value="q2cbj1_9rhob like domain"/>
    <property type="match status" value="2"/>
</dbReference>
<proteinExistence type="predicted"/>
<evidence type="ECO:0000259" key="13">
    <source>
        <dbReference type="PROSITE" id="PS50865"/>
    </source>
</evidence>
<dbReference type="PANTHER" id="PTHR12907">
    <property type="entry name" value="EGL NINE HOMOLOG-RELATED"/>
    <property type="match status" value="1"/>
</dbReference>
<dbReference type="InterPro" id="IPR002893">
    <property type="entry name" value="Znf_MYND"/>
</dbReference>
<reference evidence="15" key="1">
    <citation type="submission" date="2022-11" db="EMBL/GenBank/DDBJ databases">
        <title>Centuries of genome instability and evolution in soft-shell clam transmissible cancer (bioRxiv).</title>
        <authorList>
            <person name="Hart S.F.M."/>
            <person name="Yonemitsu M.A."/>
            <person name="Giersch R.M."/>
            <person name="Beal B.F."/>
            <person name="Arriagada G."/>
            <person name="Davis B.W."/>
            <person name="Ostrander E.A."/>
            <person name="Goff S.P."/>
            <person name="Metzger M.J."/>
        </authorList>
    </citation>
    <scope>NUCLEOTIDE SEQUENCE</scope>
    <source>
        <strain evidence="15">MELC-2E11</strain>
        <tissue evidence="15">Siphon/mantle</tissue>
    </source>
</reference>
<keyword evidence="3 11" id="KW-0863">Zinc-finger</keyword>
<feature type="domain" description="MYND-type" evidence="13">
    <location>
        <begin position="18"/>
        <end position="55"/>
    </location>
</feature>
<sequence>MAASVRDEKNIHSHVDKCMVCNETVNVKLCAKCRSVFYCCREHQKQHWPFHKEICKKIADSFSRNENKSSNYIRQMASVTQGLEKLSIDPSSGLTQVSSDTGYVVVSESECVHVGLKTSAGLFTDSEAREHDDLEHNMGSKHSGIQQHTHSIVGHNDGISEYLNSDTSDSGYLIVDTSAESGSSEKFILESEETELTIPDYSSLNTSETSAEARAKMPYFTVLESRNKALSEYITKCLNAYGVCVIDNFLGESKGKDILDEVKDLYENGDLISGQLVNTASPKGAVRGDVITWVDGSEVGCSSIHSLIASVDAIMVHCQKTLGHYNIKGRSKAKEFTFLCSLPWYNPKIWGEDKKKPLVTTQEAKTNHAQMSRLVTNSGIKAMVAVYPGNKTHFLRHVDNPSGDGRCVTCIYYLNKNWNSKVDGGLLRIFPEEANRVANVEPKFDRLLFFWSDRRNPHEVLPAHRTSIMAEDQGVEFDPTNNEENTEVKVPLSHRPSSDGIHDNRHDDEGCIENHIDLNCSEDKDSLSGILQQDHFYQEYNRLTSWFRGLPSGMFVARILREYASAETDLEATRQLCLEALKSYDDFPFSECMKLKRRMASLRGEKLSGEDFSIMKDLISTSKRSVSQTPARKQITDSGSGHCTHAAKTELLNLKQNLFANDKRQSHETKLVEQNVANLKTGVLGEVRTLIEPLELGQWMYVPEAHLLMIYARYLHGTAQTKPRAYFIHLDRPHQKLHMGRCILSGMIVNIRRERLIHIRLLYGLHSGTMFGMKTKHMPMTWGSSLLLNARQNTFLGGYSKTMTATELAAYVNERGPTVSNIRIFPMRRYPDKIIVRLNVHGDNMTNLVLLTDLYEKPRPESGKISPASFQTGTERSNLQNPSGRGRHGGRFDVQHANNNHGSGVNPQPDDGQYDRNGNDFEYNY</sequence>
<dbReference type="PROSITE" id="PS51471">
    <property type="entry name" value="FE2OG_OXY"/>
    <property type="match status" value="1"/>
</dbReference>
<feature type="compositionally biased region" description="Polar residues" evidence="12">
    <location>
        <begin position="868"/>
        <end position="883"/>
    </location>
</feature>
<keyword evidence="6" id="KW-0223">Dioxygenase</keyword>
<evidence type="ECO:0000256" key="6">
    <source>
        <dbReference type="ARBA" id="ARBA00022964"/>
    </source>
</evidence>
<dbReference type="InterPro" id="IPR005123">
    <property type="entry name" value="Oxoglu/Fe-dep_dioxygenase_dom"/>
</dbReference>
<keyword evidence="4" id="KW-0862">Zinc</keyword>
<keyword evidence="7" id="KW-0560">Oxidoreductase</keyword>
<evidence type="ECO:0000256" key="12">
    <source>
        <dbReference type="SAM" id="MobiDB-lite"/>
    </source>
</evidence>
<evidence type="ECO:0000256" key="10">
    <source>
        <dbReference type="ARBA" id="ARBA00049134"/>
    </source>
</evidence>